<accession>A0ACB6QND0</accession>
<sequence>MADHEKQIEGFGKDDDFWLFGYGQVFPLASLGSHAQKLIRWIAYRSLIWKPPPHYDQRIPGYIEGYVRRFWQTLVLSEDHRGTPEAPGRVVTLIDRAHWETLTDHHASTERVWGAAYHIPSSKVAEVRSYLDIREINGYSIQFTPFHPAPFIVSISSPPSIPAPTPTTQGHTYNHKPTSSITAHTEIFARPLSTPSPIICLVYIGLPSNPQFLGPQDPDTLARHILKSKGPSGENKEYLYLLERSLLELGVDSGDRHVSDLVRRCKDIESAYLSEGMEGIDAKADSGDGGTEETGETREKAGEVIGERLHKVGSTEEQEEVEK</sequence>
<evidence type="ECO:0000313" key="2">
    <source>
        <dbReference type="Proteomes" id="UP000799755"/>
    </source>
</evidence>
<organism evidence="1 2">
    <name type="scientific">Lindgomyces ingoldianus</name>
    <dbReference type="NCBI Taxonomy" id="673940"/>
    <lineage>
        <taxon>Eukaryota</taxon>
        <taxon>Fungi</taxon>
        <taxon>Dikarya</taxon>
        <taxon>Ascomycota</taxon>
        <taxon>Pezizomycotina</taxon>
        <taxon>Dothideomycetes</taxon>
        <taxon>Pleosporomycetidae</taxon>
        <taxon>Pleosporales</taxon>
        <taxon>Lindgomycetaceae</taxon>
        <taxon>Lindgomyces</taxon>
    </lineage>
</organism>
<gene>
    <name evidence="1" type="ORF">BDR25DRAFT_290648</name>
</gene>
<proteinExistence type="predicted"/>
<evidence type="ECO:0000313" key="1">
    <source>
        <dbReference type="EMBL" id="KAF2468083.1"/>
    </source>
</evidence>
<dbReference type="EMBL" id="MU003517">
    <property type="protein sequence ID" value="KAF2468083.1"/>
    <property type="molecule type" value="Genomic_DNA"/>
</dbReference>
<keyword evidence="2" id="KW-1185">Reference proteome</keyword>
<dbReference type="Proteomes" id="UP000799755">
    <property type="component" value="Unassembled WGS sequence"/>
</dbReference>
<name>A0ACB6QND0_9PLEO</name>
<comment type="caution">
    <text evidence="1">The sequence shown here is derived from an EMBL/GenBank/DDBJ whole genome shotgun (WGS) entry which is preliminary data.</text>
</comment>
<reference evidence="1" key="1">
    <citation type="journal article" date="2020" name="Stud. Mycol.">
        <title>101 Dothideomycetes genomes: a test case for predicting lifestyles and emergence of pathogens.</title>
        <authorList>
            <person name="Haridas S."/>
            <person name="Albert R."/>
            <person name="Binder M."/>
            <person name="Bloem J."/>
            <person name="Labutti K."/>
            <person name="Salamov A."/>
            <person name="Andreopoulos B."/>
            <person name="Baker S."/>
            <person name="Barry K."/>
            <person name="Bills G."/>
            <person name="Bluhm B."/>
            <person name="Cannon C."/>
            <person name="Castanera R."/>
            <person name="Culley D."/>
            <person name="Daum C."/>
            <person name="Ezra D."/>
            <person name="Gonzalez J."/>
            <person name="Henrissat B."/>
            <person name="Kuo A."/>
            <person name="Liang C."/>
            <person name="Lipzen A."/>
            <person name="Lutzoni F."/>
            <person name="Magnuson J."/>
            <person name="Mondo S."/>
            <person name="Nolan M."/>
            <person name="Ohm R."/>
            <person name="Pangilinan J."/>
            <person name="Park H.-J."/>
            <person name="Ramirez L."/>
            <person name="Alfaro M."/>
            <person name="Sun H."/>
            <person name="Tritt A."/>
            <person name="Yoshinaga Y."/>
            <person name="Zwiers L.-H."/>
            <person name="Turgeon B."/>
            <person name="Goodwin S."/>
            <person name="Spatafora J."/>
            <person name="Crous P."/>
            <person name="Grigoriev I."/>
        </authorList>
    </citation>
    <scope>NUCLEOTIDE SEQUENCE</scope>
    <source>
        <strain evidence="1">ATCC 200398</strain>
    </source>
</reference>
<protein>
    <submittedName>
        <fullName evidence="1">ChaC-domain-containing protein</fullName>
    </submittedName>
</protein>